<keyword evidence="5" id="KW-0443">Lipid metabolism</keyword>
<dbReference type="Proteomes" id="UP000199682">
    <property type="component" value="Unassembled WGS sequence"/>
</dbReference>
<protein>
    <submittedName>
        <fullName evidence="6">Cyclopropane-fatty-acyl-phospholipid synthase</fullName>
    </submittedName>
</protein>
<dbReference type="Pfam" id="PF02353">
    <property type="entry name" value="CMAS"/>
    <property type="match status" value="1"/>
</dbReference>
<dbReference type="Gene3D" id="3.40.50.150">
    <property type="entry name" value="Vaccinia Virus protein VP39"/>
    <property type="match status" value="1"/>
</dbReference>
<dbReference type="PANTHER" id="PTHR43667:SF2">
    <property type="entry name" value="FATTY ACID C-METHYL TRANSFERASE"/>
    <property type="match status" value="1"/>
</dbReference>
<dbReference type="InterPro" id="IPR050723">
    <property type="entry name" value="CFA/CMAS"/>
</dbReference>
<dbReference type="CDD" id="cd02440">
    <property type="entry name" value="AdoMet_MTases"/>
    <property type="match status" value="1"/>
</dbReference>
<evidence type="ECO:0000313" key="6">
    <source>
        <dbReference type="EMBL" id="SDM16891.1"/>
    </source>
</evidence>
<dbReference type="GO" id="GO:0032259">
    <property type="term" value="P:methylation"/>
    <property type="evidence" value="ECO:0007669"/>
    <property type="project" value="UniProtKB-KW"/>
</dbReference>
<reference evidence="7" key="1">
    <citation type="submission" date="2016-10" db="EMBL/GenBank/DDBJ databases">
        <authorList>
            <person name="Varghese N."/>
            <person name="Submissions S."/>
        </authorList>
    </citation>
    <scope>NUCLEOTIDE SEQUENCE [LARGE SCALE GENOMIC DNA]</scope>
    <source>
        <strain evidence="7">DSM 44796</strain>
    </source>
</reference>
<name>A0A1G9R179_9PSEU</name>
<evidence type="ECO:0000256" key="5">
    <source>
        <dbReference type="ARBA" id="ARBA00023098"/>
    </source>
</evidence>
<dbReference type="GO" id="GO:0008168">
    <property type="term" value="F:methyltransferase activity"/>
    <property type="evidence" value="ECO:0007669"/>
    <property type="project" value="UniProtKB-KW"/>
</dbReference>
<proteinExistence type="inferred from homology"/>
<evidence type="ECO:0000256" key="4">
    <source>
        <dbReference type="ARBA" id="ARBA00022691"/>
    </source>
</evidence>
<dbReference type="AlphaFoldDB" id="A0A1G9R179"/>
<dbReference type="InterPro" id="IPR029063">
    <property type="entry name" value="SAM-dependent_MTases_sf"/>
</dbReference>
<keyword evidence="4" id="KW-0949">S-adenosyl-L-methionine</keyword>
<dbReference type="GO" id="GO:0008610">
    <property type="term" value="P:lipid biosynthetic process"/>
    <property type="evidence" value="ECO:0007669"/>
    <property type="project" value="InterPro"/>
</dbReference>
<dbReference type="InterPro" id="IPR003333">
    <property type="entry name" value="CMAS"/>
</dbReference>
<evidence type="ECO:0000256" key="2">
    <source>
        <dbReference type="ARBA" id="ARBA00022603"/>
    </source>
</evidence>
<evidence type="ECO:0000256" key="1">
    <source>
        <dbReference type="ARBA" id="ARBA00010815"/>
    </source>
</evidence>
<keyword evidence="2" id="KW-0489">Methyltransferase</keyword>
<dbReference type="PANTHER" id="PTHR43667">
    <property type="entry name" value="CYCLOPROPANE-FATTY-ACYL-PHOSPHOLIPID SYNTHASE"/>
    <property type="match status" value="1"/>
</dbReference>
<dbReference type="RefSeq" id="WP_090011495.1">
    <property type="nucleotide sequence ID" value="NZ_FNET01000017.1"/>
</dbReference>
<evidence type="ECO:0000313" key="7">
    <source>
        <dbReference type="Proteomes" id="UP000199682"/>
    </source>
</evidence>
<dbReference type="SUPFAM" id="SSF53335">
    <property type="entry name" value="S-adenosyl-L-methionine-dependent methyltransferases"/>
    <property type="match status" value="1"/>
</dbReference>
<evidence type="ECO:0000256" key="3">
    <source>
        <dbReference type="ARBA" id="ARBA00022679"/>
    </source>
</evidence>
<comment type="similarity">
    <text evidence="1">Belongs to the CFA/CMAS family.</text>
</comment>
<keyword evidence="3" id="KW-0808">Transferase</keyword>
<dbReference type="EMBL" id="FNET01000017">
    <property type="protein sequence ID" value="SDM16891.1"/>
    <property type="molecule type" value="Genomic_DNA"/>
</dbReference>
<gene>
    <name evidence="6" type="ORF">SAMN04488074_117132</name>
</gene>
<dbReference type="PIRSF" id="PIRSF003085">
    <property type="entry name" value="CMAS"/>
    <property type="match status" value="1"/>
</dbReference>
<accession>A0A1G9R179</accession>
<sequence length="320" mass="35840">MRRTEHADALDLDWPHLRPRGANPLRAYVARRMFLWSVRKLPLSVLLPNGERHGGGNGQFKHGGDPALLISDPETFFSRLGSDGALGFGESHLLNSWTSGSSPEINQIAYDELAAWLAIYGRWLRKKESALTYQARAIWQLGLPRSEANSRLGARSNVRAHYDLDSRLFELFLDESMTYSSAWFEPGDDLATAQRRKIDAILDLARVGPGSRLLDIGSGFGALACRAASEREANVVGLTLSSNQLKHATTHSEERGIGELVRFRLEDYREHSGSYDSVVSVEMIEAVGSEYWEEYFQTVDRLLRPGGWFALQAITFRTGR</sequence>
<organism evidence="6 7">
    <name type="scientific">Lentzea albidocapillata subsp. violacea</name>
    <dbReference type="NCBI Taxonomy" id="128104"/>
    <lineage>
        <taxon>Bacteria</taxon>
        <taxon>Bacillati</taxon>
        <taxon>Actinomycetota</taxon>
        <taxon>Actinomycetes</taxon>
        <taxon>Pseudonocardiales</taxon>
        <taxon>Pseudonocardiaceae</taxon>
        <taxon>Lentzea</taxon>
    </lineage>
</organism>